<organism evidence="5 6">
    <name type="scientific">Westerdykella ornata</name>
    <dbReference type="NCBI Taxonomy" id="318751"/>
    <lineage>
        <taxon>Eukaryota</taxon>
        <taxon>Fungi</taxon>
        <taxon>Dikarya</taxon>
        <taxon>Ascomycota</taxon>
        <taxon>Pezizomycotina</taxon>
        <taxon>Dothideomycetes</taxon>
        <taxon>Pleosporomycetidae</taxon>
        <taxon>Pleosporales</taxon>
        <taxon>Sporormiaceae</taxon>
        <taxon>Westerdykella</taxon>
    </lineage>
</organism>
<accession>A0A6A6J7U7</accession>
<feature type="domain" description="Tail specific protease" evidence="3">
    <location>
        <begin position="377"/>
        <end position="608"/>
    </location>
</feature>
<name>A0A6A6J7U7_WESOR</name>
<dbReference type="Pfam" id="PF23658">
    <property type="entry name" value="PDZ_CPAF_rel"/>
    <property type="match status" value="1"/>
</dbReference>
<dbReference type="Pfam" id="PF03572">
    <property type="entry name" value="Peptidase_S41"/>
    <property type="match status" value="1"/>
</dbReference>
<keyword evidence="6" id="KW-1185">Reference proteome</keyword>
<evidence type="ECO:0000313" key="6">
    <source>
        <dbReference type="Proteomes" id="UP000800097"/>
    </source>
</evidence>
<dbReference type="InterPro" id="IPR056186">
    <property type="entry name" value="PDZ_CPAF-rel"/>
</dbReference>
<dbReference type="InterPro" id="IPR029045">
    <property type="entry name" value="ClpP/crotonase-like_dom_sf"/>
</dbReference>
<evidence type="ECO:0000313" key="5">
    <source>
        <dbReference type="EMBL" id="KAF2272631.1"/>
    </source>
</evidence>
<evidence type="ECO:0000256" key="2">
    <source>
        <dbReference type="SAM" id="SignalP"/>
    </source>
</evidence>
<reference evidence="5" key="1">
    <citation type="journal article" date="2020" name="Stud. Mycol.">
        <title>101 Dothideomycetes genomes: a test case for predicting lifestyles and emergence of pathogens.</title>
        <authorList>
            <person name="Haridas S."/>
            <person name="Albert R."/>
            <person name="Binder M."/>
            <person name="Bloem J."/>
            <person name="Labutti K."/>
            <person name="Salamov A."/>
            <person name="Andreopoulos B."/>
            <person name="Baker S."/>
            <person name="Barry K."/>
            <person name="Bills G."/>
            <person name="Bluhm B."/>
            <person name="Cannon C."/>
            <person name="Castanera R."/>
            <person name="Culley D."/>
            <person name="Daum C."/>
            <person name="Ezra D."/>
            <person name="Gonzalez J."/>
            <person name="Henrissat B."/>
            <person name="Kuo A."/>
            <person name="Liang C."/>
            <person name="Lipzen A."/>
            <person name="Lutzoni F."/>
            <person name="Magnuson J."/>
            <person name="Mondo S."/>
            <person name="Nolan M."/>
            <person name="Ohm R."/>
            <person name="Pangilinan J."/>
            <person name="Park H.-J."/>
            <person name="Ramirez L."/>
            <person name="Alfaro M."/>
            <person name="Sun H."/>
            <person name="Tritt A."/>
            <person name="Yoshinaga Y."/>
            <person name="Zwiers L.-H."/>
            <person name="Turgeon B."/>
            <person name="Goodwin S."/>
            <person name="Spatafora J."/>
            <person name="Crous P."/>
            <person name="Grigoriev I."/>
        </authorList>
    </citation>
    <scope>NUCLEOTIDE SEQUENCE</scope>
    <source>
        <strain evidence="5">CBS 379.55</strain>
    </source>
</reference>
<evidence type="ECO:0000259" key="3">
    <source>
        <dbReference type="Pfam" id="PF03572"/>
    </source>
</evidence>
<dbReference type="Gene3D" id="3.90.226.10">
    <property type="entry name" value="2-enoyl-CoA Hydratase, Chain A, domain 1"/>
    <property type="match status" value="1"/>
</dbReference>
<protein>
    <submittedName>
        <fullName evidence="5">Peptidase S41 family protein</fullName>
    </submittedName>
</protein>
<dbReference type="GO" id="GO:0008236">
    <property type="term" value="F:serine-type peptidase activity"/>
    <property type="evidence" value="ECO:0007669"/>
    <property type="project" value="InterPro"/>
</dbReference>
<dbReference type="InterPro" id="IPR005151">
    <property type="entry name" value="Tail-specific_protease"/>
</dbReference>
<dbReference type="OrthoDB" id="27214at2759"/>
<dbReference type="AlphaFoldDB" id="A0A6A6J7U7"/>
<dbReference type="Proteomes" id="UP000800097">
    <property type="component" value="Unassembled WGS sequence"/>
</dbReference>
<feature type="region of interest" description="Disordered" evidence="1">
    <location>
        <begin position="711"/>
        <end position="754"/>
    </location>
</feature>
<dbReference type="SUPFAM" id="SSF52096">
    <property type="entry name" value="ClpP/crotonase"/>
    <property type="match status" value="1"/>
</dbReference>
<dbReference type="GeneID" id="54546861"/>
<evidence type="ECO:0000256" key="1">
    <source>
        <dbReference type="SAM" id="MobiDB-lite"/>
    </source>
</evidence>
<feature type="compositionally biased region" description="Polar residues" evidence="1">
    <location>
        <begin position="717"/>
        <end position="734"/>
    </location>
</feature>
<dbReference type="PANTHER" id="PTHR37049">
    <property type="entry name" value="PEPTIDASE S41 FAMILY PROTEIN"/>
    <property type="match status" value="1"/>
</dbReference>
<keyword evidence="2" id="KW-0732">Signal</keyword>
<gene>
    <name evidence="5" type="ORF">EI97DRAFT_201548</name>
</gene>
<dbReference type="InterPro" id="IPR052766">
    <property type="entry name" value="S41A_metabolite_peptidase"/>
</dbReference>
<dbReference type="EMBL" id="ML986518">
    <property type="protein sequence ID" value="KAF2272631.1"/>
    <property type="molecule type" value="Genomic_DNA"/>
</dbReference>
<feature type="domain" description="CPAF-like PDZ" evidence="4">
    <location>
        <begin position="182"/>
        <end position="293"/>
    </location>
</feature>
<sequence>MRALITVPLLAALAAALPQLETFSIRPIETEEPATSVDRIEPTATPTDIGPIETARACSQLSFLISESEEDYPIVDADLAYACLQTVPIDKSRASTTIKSIKQMIEYQSTLKYLADPPSGYFNPAVDLVAGLDDIGQKVESGDYANEFDFEQDIAALLGKGYDGHLGFDGMTFSGAIRWRRSTRAALAAASSDGKDAPKVWAIQDFNSTDKEEGKRSAVTQINGKDVVQFLEEEAANVPYHDPDVRFNAMLYQLPAQMSGNFINPPFYPGPVTNLTFENGTTQTFLNSALVTDRDSWSDISNGKDFYDVFVRYQRNIFKLKKRSTTHKLPHRLRLPKEADIGIEAVVPFNYPEPAFQHQSPDVPLGGYYIETDIGTIGVLSIQTFETEPDSAAEEFQSVVQNYIAESLNRKVTRHIIDIRSNPGGLVMHGLDTYLQFFPSQNPQNLGRYRATEAVNIIGEQIGKLPLDSSTIEIYANPFNFNPYLDRNEKPFPSWKAMYGPQTFHSDTFTNLWRYNLSDPLVTSSDRFSIGITMTGFADRSNFTTDPFKAEDLVILTDGLCASTCALFAELMTQQSGVRTLALGGRPTVPGPMQTVGGTKGSLVLRYEQLSAYAQFVIATFAETSTQRREWSAALPQYEGIAYAEGGAAVNFADSIRWGLEKDGVPTQFLNDSASCRVWYRVEEYLDVRALWRRMARVAWGGKGVGGLDEGECVEGSVTSREQQTGLGPGTPTSHDGGGGEGKPKKKGEAGRRFGSGEGAWTAVVVFLSVWLLLGV</sequence>
<evidence type="ECO:0000259" key="4">
    <source>
        <dbReference type="Pfam" id="PF23658"/>
    </source>
</evidence>
<feature type="chain" id="PRO_5025677711" evidence="2">
    <location>
        <begin position="17"/>
        <end position="776"/>
    </location>
</feature>
<proteinExistence type="predicted"/>
<dbReference type="PANTHER" id="PTHR37049:SF4">
    <property type="entry name" value="RHODANESE DOMAIN-CONTAINING PROTEIN"/>
    <property type="match status" value="1"/>
</dbReference>
<dbReference type="RefSeq" id="XP_033650170.1">
    <property type="nucleotide sequence ID" value="XM_033793686.1"/>
</dbReference>
<dbReference type="GO" id="GO:0006508">
    <property type="term" value="P:proteolysis"/>
    <property type="evidence" value="ECO:0007669"/>
    <property type="project" value="InterPro"/>
</dbReference>
<feature type="signal peptide" evidence="2">
    <location>
        <begin position="1"/>
        <end position="16"/>
    </location>
</feature>